<dbReference type="EMBL" id="AVPG01000004">
    <property type="protein sequence ID" value="KGX87925.1"/>
    <property type="molecule type" value="Genomic_DNA"/>
</dbReference>
<dbReference type="PANTHER" id="PTHR38440:SF1">
    <property type="entry name" value="UPF0398 PROTEIN SPR0331"/>
    <property type="match status" value="1"/>
</dbReference>
<dbReference type="STRING" id="1385512.N784_12535"/>
<organism evidence="1 2">
    <name type="scientific">Pontibacillus litoralis JSM 072002</name>
    <dbReference type="NCBI Taxonomy" id="1385512"/>
    <lineage>
        <taxon>Bacteria</taxon>
        <taxon>Bacillati</taxon>
        <taxon>Bacillota</taxon>
        <taxon>Bacilli</taxon>
        <taxon>Bacillales</taxon>
        <taxon>Bacillaceae</taxon>
        <taxon>Pontibacillus</taxon>
    </lineage>
</organism>
<dbReference type="AlphaFoldDB" id="A0A0A5G9X9"/>
<dbReference type="RefSeq" id="WP_036832862.1">
    <property type="nucleotide sequence ID" value="NZ_AVPG01000004.1"/>
</dbReference>
<name>A0A0A5G9X9_9BACI</name>
<dbReference type="PIRSF" id="PIRSF021290">
    <property type="entry name" value="DUF1273"/>
    <property type="match status" value="1"/>
</dbReference>
<evidence type="ECO:0000313" key="1">
    <source>
        <dbReference type="EMBL" id="KGX87925.1"/>
    </source>
</evidence>
<dbReference type="InterPro" id="IPR010697">
    <property type="entry name" value="YspA"/>
</dbReference>
<dbReference type="eggNOG" id="COG4474">
    <property type="taxonomic scope" value="Bacteria"/>
</dbReference>
<dbReference type="NCBIfam" id="NF010181">
    <property type="entry name" value="PRK13660.1"/>
    <property type="match status" value="1"/>
</dbReference>
<gene>
    <name evidence="1" type="ORF">N784_12535</name>
</gene>
<dbReference type="OrthoDB" id="2301957at2"/>
<dbReference type="SUPFAM" id="SSF102405">
    <property type="entry name" value="MCP/YpsA-like"/>
    <property type="match status" value="1"/>
</dbReference>
<protein>
    <submittedName>
        <fullName evidence="1">Uncharacterized protein</fullName>
    </submittedName>
</protein>
<dbReference type="Gene3D" id="3.40.50.450">
    <property type="match status" value="1"/>
</dbReference>
<dbReference type="Proteomes" id="UP000030401">
    <property type="component" value="Unassembled WGS sequence"/>
</dbReference>
<reference evidence="1 2" key="1">
    <citation type="submission" date="2013-08" db="EMBL/GenBank/DDBJ databases">
        <authorList>
            <person name="Huang J."/>
            <person name="Wang G."/>
        </authorList>
    </citation>
    <scope>NUCLEOTIDE SEQUENCE [LARGE SCALE GENOMIC DNA]</scope>
    <source>
        <strain evidence="1 2">JSM 072002</strain>
    </source>
</reference>
<comment type="caution">
    <text evidence="1">The sequence shown here is derived from an EMBL/GenBank/DDBJ whole genome shotgun (WGS) entry which is preliminary data.</text>
</comment>
<accession>A0A0A5G9X9</accession>
<proteinExistence type="predicted"/>
<dbReference type="Pfam" id="PF06908">
    <property type="entry name" value="YpsA"/>
    <property type="match status" value="1"/>
</dbReference>
<sequence>MKVVTVTGYKPMELGIFKADDRNIQYVKQTIKRRLISLIEEGLEWILLSGQMGVEMWTGEILLELQEEYDIKFAFIPPFLHQERRWPEPQQHQYHRLFERANFAQVLHNKAYEGPHQFQRKDQWLIEKSDGCIILYDEETGGSPKYFVHKAKAYQQSHSYEIVYITPFDIQETMEEMRMENPAYWEN</sequence>
<evidence type="ECO:0000313" key="2">
    <source>
        <dbReference type="Proteomes" id="UP000030401"/>
    </source>
</evidence>
<dbReference type="PANTHER" id="PTHR38440">
    <property type="entry name" value="UPF0398 PROTEIN YPSA"/>
    <property type="match status" value="1"/>
</dbReference>
<keyword evidence="2" id="KW-1185">Reference proteome</keyword>